<dbReference type="WBParaSite" id="PS1159_v2.g13785.t1">
    <property type="protein sequence ID" value="PS1159_v2.g13785.t1"/>
    <property type="gene ID" value="PS1159_v2.g13785"/>
</dbReference>
<proteinExistence type="predicted"/>
<name>A0AC35F4N9_9BILA</name>
<reference evidence="2" key="1">
    <citation type="submission" date="2022-11" db="UniProtKB">
        <authorList>
            <consortium name="WormBaseParasite"/>
        </authorList>
    </citation>
    <scope>IDENTIFICATION</scope>
</reference>
<evidence type="ECO:0000313" key="1">
    <source>
        <dbReference type="Proteomes" id="UP000887580"/>
    </source>
</evidence>
<organism evidence="1 2">
    <name type="scientific">Panagrolaimus sp. PS1159</name>
    <dbReference type="NCBI Taxonomy" id="55785"/>
    <lineage>
        <taxon>Eukaryota</taxon>
        <taxon>Metazoa</taxon>
        <taxon>Ecdysozoa</taxon>
        <taxon>Nematoda</taxon>
        <taxon>Chromadorea</taxon>
        <taxon>Rhabditida</taxon>
        <taxon>Tylenchina</taxon>
        <taxon>Panagrolaimomorpha</taxon>
        <taxon>Panagrolaimoidea</taxon>
        <taxon>Panagrolaimidae</taxon>
        <taxon>Panagrolaimus</taxon>
    </lineage>
</organism>
<dbReference type="Proteomes" id="UP000887580">
    <property type="component" value="Unplaced"/>
</dbReference>
<protein>
    <submittedName>
        <fullName evidence="2">ATP-dependent helicase C-terminal domain-containing protein</fullName>
    </submittedName>
</protein>
<accession>A0AC35F4N9</accession>
<sequence>MFQGYSEAIKNSDSGINALNGAIMFAVFRGKVSEGIDFADDLARCVICVGIPFPNVKDELVDQKRKFNDFHCKSTNILSGNDWYEIQAFQALNQALGRCLRHEKDWGAILLFDERFLEQFNPYIAESKKISRWVRNILKPYDVHQSFMNGLESFVNQRLNDTVIKEVNVEMKEDEIEDKAVDSNPAKTFLFKIPSKSELKRICRKLGIEYSKEAKEFWKKIHFKEIDLSSKNIHILISIML</sequence>
<evidence type="ECO:0000313" key="2">
    <source>
        <dbReference type="WBParaSite" id="PS1159_v2.g13785.t1"/>
    </source>
</evidence>